<dbReference type="OrthoDB" id="3383530at2"/>
<dbReference type="EMBL" id="QGGR01000021">
    <property type="protein sequence ID" value="PWK39752.1"/>
    <property type="molecule type" value="Genomic_DNA"/>
</dbReference>
<evidence type="ECO:0000313" key="1">
    <source>
        <dbReference type="EMBL" id="PWK39752.1"/>
    </source>
</evidence>
<proteinExistence type="predicted"/>
<evidence type="ECO:0000313" key="2">
    <source>
        <dbReference type="Proteomes" id="UP000245697"/>
    </source>
</evidence>
<gene>
    <name evidence="1" type="ORF">BC793_12119</name>
</gene>
<comment type="caution">
    <text evidence="1">The sequence shown here is derived from an EMBL/GenBank/DDBJ whole genome shotgun (WGS) entry which is preliminary data.</text>
</comment>
<sequence length="140" mass="14690">MEPELQALAATAAATIVGAMAGDAWKTAKQAVAQLCGRGRAAVVEDVTAELEHDRRRLVAARTTADAEAEEAVQVYWADRLARLLAIRPDIAADLDALVHRLGPAGTLPASAAAPAHHFNVHARGRAQVNVSGGDMRIGR</sequence>
<dbReference type="AlphaFoldDB" id="A0A316FNR2"/>
<protein>
    <submittedName>
        <fullName evidence="1">Uncharacterized protein</fullName>
    </submittedName>
</protein>
<name>A0A316FNR2_9ACTN</name>
<keyword evidence="2" id="KW-1185">Reference proteome</keyword>
<organism evidence="1 2">
    <name type="scientific">Actinoplanes xinjiangensis</name>
    <dbReference type="NCBI Taxonomy" id="512350"/>
    <lineage>
        <taxon>Bacteria</taxon>
        <taxon>Bacillati</taxon>
        <taxon>Actinomycetota</taxon>
        <taxon>Actinomycetes</taxon>
        <taxon>Micromonosporales</taxon>
        <taxon>Micromonosporaceae</taxon>
        <taxon>Actinoplanes</taxon>
    </lineage>
</organism>
<dbReference type="RefSeq" id="WP_109600336.1">
    <property type="nucleotide sequence ID" value="NZ_BONA01000076.1"/>
</dbReference>
<accession>A0A316FNR2</accession>
<reference evidence="1 2" key="1">
    <citation type="submission" date="2018-05" db="EMBL/GenBank/DDBJ databases">
        <title>Genomic Encyclopedia of Archaeal and Bacterial Type Strains, Phase II (KMG-II): from individual species to whole genera.</title>
        <authorList>
            <person name="Goeker M."/>
        </authorList>
    </citation>
    <scope>NUCLEOTIDE SEQUENCE [LARGE SCALE GENOMIC DNA]</scope>
    <source>
        <strain evidence="1 2">DSM 45184</strain>
    </source>
</reference>
<dbReference type="Proteomes" id="UP000245697">
    <property type="component" value="Unassembled WGS sequence"/>
</dbReference>